<dbReference type="GO" id="GO:0005886">
    <property type="term" value="C:plasma membrane"/>
    <property type="evidence" value="ECO:0007669"/>
    <property type="project" value="TreeGrafter"/>
</dbReference>
<comment type="similarity">
    <text evidence="1 7">Belongs to the CcmH/CycL/Ccl2/NrfF family.</text>
</comment>
<keyword evidence="7" id="KW-0472">Membrane</keyword>
<keyword evidence="2 7" id="KW-0349">Heme</keyword>
<evidence type="ECO:0000256" key="6">
    <source>
        <dbReference type="ARBA" id="ARBA00023004"/>
    </source>
</evidence>
<keyword evidence="4 7" id="KW-0732">Signal</keyword>
<dbReference type="InterPro" id="IPR005616">
    <property type="entry name" value="CcmH/CycL/Ccl2/NrfF_N"/>
</dbReference>
<keyword evidence="11" id="KW-1185">Reference proteome</keyword>
<evidence type="ECO:0000256" key="2">
    <source>
        <dbReference type="ARBA" id="ARBA00022617"/>
    </source>
</evidence>
<organism evidence="10 11">
    <name type="scientific">Pelagibius litoralis</name>
    <dbReference type="NCBI Taxonomy" id="374515"/>
    <lineage>
        <taxon>Bacteria</taxon>
        <taxon>Pseudomonadati</taxon>
        <taxon>Pseudomonadota</taxon>
        <taxon>Alphaproteobacteria</taxon>
        <taxon>Rhodospirillales</taxon>
        <taxon>Rhodovibrionaceae</taxon>
        <taxon>Pelagibius</taxon>
    </lineage>
</organism>
<feature type="transmembrane region" description="Helical" evidence="7">
    <location>
        <begin position="109"/>
        <end position="130"/>
    </location>
</feature>
<evidence type="ECO:0000256" key="8">
    <source>
        <dbReference type="SAM" id="MobiDB-lite"/>
    </source>
</evidence>
<dbReference type="RefSeq" id="WP_167231216.1">
    <property type="nucleotide sequence ID" value="NZ_JAAQPH010000036.1"/>
</dbReference>
<reference evidence="10" key="1">
    <citation type="submission" date="2020-03" db="EMBL/GenBank/DDBJ databases">
        <title>Genome of Pelagibius litoralis DSM 21314T.</title>
        <authorList>
            <person name="Wang G."/>
        </authorList>
    </citation>
    <scope>NUCLEOTIDE SEQUENCE</scope>
    <source>
        <strain evidence="10">DSM 21314</strain>
    </source>
</reference>
<comment type="function">
    <text evidence="7">Possible subunit of a heme lyase.</text>
</comment>
<dbReference type="AlphaFoldDB" id="A0A967KBL1"/>
<name>A0A967KBL1_9PROT</name>
<keyword evidence="3 7" id="KW-0479">Metal-binding</keyword>
<evidence type="ECO:0000313" key="11">
    <source>
        <dbReference type="Proteomes" id="UP000761264"/>
    </source>
</evidence>
<evidence type="ECO:0000256" key="5">
    <source>
        <dbReference type="ARBA" id="ARBA00022748"/>
    </source>
</evidence>
<gene>
    <name evidence="10" type="ORF">HBA54_26890</name>
</gene>
<dbReference type="EMBL" id="JAAQPH010000036">
    <property type="protein sequence ID" value="NIA72223.1"/>
    <property type="molecule type" value="Genomic_DNA"/>
</dbReference>
<feature type="compositionally biased region" description="Low complexity" evidence="8">
    <location>
        <begin position="165"/>
        <end position="179"/>
    </location>
</feature>
<dbReference type="GO" id="GO:0017004">
    <property type="term" value="P:cytochrome complex assembly"/>
    <property type="evidence" value="ECO:0007669"/>
    <property type="project" value="UniProtKB-KW"/>
</dbReference>
<dbReference type="PANTHER" id="PTHR47870">
    <property type="entry name" value="CYTOCHROME C-TYPE BIOGENESIS PROTEIN CCMH"/>
    <property type="match status" value="1"/>
</dbReference>
<dbReference type="Proteomes" id="UP000761264">
    <property type="component" value="Unassembled WGS sequence"/>
</dbReference>
<keyword evidence="7" id="KW-1133">Transmembrane helix</keyword>
<dbReference type="CDD" id="cd16378">
    <property type="entry name" value="CcmH_N"/>
    <property type="match status" value="1"/>
</dbReference>
<protein>
    <recommendedName>
        <fullName evidence="7">Cytochrome c-type biogenesis protein</fullName>
    </recommendedName>
</protein>
<evidence type="ECO:0000256" key="3">
    <source>
        <dbReference type="ARBA" id="ARBA00022723"/>
    </source>
</evidence>
<dbReference type="InterPro" id="IPR038297">
    <property type="entry name" value="CcmH/CycL/NrfF/Ccl2_sf"/>
</dbReference>
<keyword evidence="5" id="KW-0201">Cytochrome c-type biogenesis</keyword>
<dbReference type="InterPro" id="IPR051263">
    <property type="entry name" value="C-type_cytochrome_biogenesis"/>
</dbReference>
<evidence type="ECO:0000313" key="10">
    <source>
        <dbReference type="EMBL" id="NIA72223.1"/>
    </source>
</evidence>
<keyword evidence="6 7" id="KW-0408">Iron</keyword>
<sequence>MKVLGIILALLLAMPVVVLAVPVVALEPDEILDDPVLEQRARDLSKVIRCVVCQNESIDSSNAEIAREVRLLVRERMVDGDTDQQVLDYLVARYGDFVLLRPPMKASTYLLWFGPGIVLVLGMIGVFVFFRRQRAAPVAAAPLSAEEEQRLSHLLGEPEETRPQEAGAENAGNGTAGRQ</sequence>
<accession>A0A967KBL1</accession>
<dbReference type="Gene3D" id="1.10.8.640">
    <property type="entry name" value="Cytochrome C biogenesis protein"/>
    <property type="match status" value="1"/>
</dbReference>
<evidence type="ECO:0000259" key="9">
    <source>
        <dbReference type="Pfam" id="PF03918"/>
    </source>
</evidence>
<feature type="domain" description="CcmH/CycL/Ccl2/NrfF N-terminal" evidence="9">
    <location>
        <begin position="16"/>
        <end position="155"/>
    </location>
</feature>
<evidence type="ECO:0000256" key="7">
    <source>
        <dbReference type="RuleBase" id="RU364112"/>
    </source>
</evidence>
<keyword evidence="7" id="KW-0812">Transmembrane</keyword>
<dbReference type="GO" id="GO:0046872">
    <property type="term" value="F:metal ion binding"/>
    <property type="evidence" value="ECO:0007669"/>
    <property type="project" value="UniProtKB-KW"/>
</dbReference>
<dbReference type="PANTHER" id="PTHR47870:SF1">
    <property type="entry name" value="CYTOCHROME C-TYPE BIOGENESIS PROTEIN CCMH"/>
    <property type="match status" value="1"/>
</dbReference>
<comment type="caution">
    <text evidence="10">The sequence shown here is derived from an EMBL/GenBank/DDBJ whole genome shotgun (WGS) entry which is preliminary data.</text>
</comment>
<evidence type="ECO:0000256" key="1">
    <source>
        <dbReference type="ARBA" id="ARBA00010342"/>
    </source>
</evidence>
<evidence type="ECO:0000256" key="4">
    <source>
        <dbReference type="ARBA" id="ARBA00022729"/>
    </source>
</evidence>
<dbReference type="Pfam" id="PF03918">
    <property type="entry name" value="CcmH"/>
    <property type="match status" value="1"/>
</dbReference>
<feature type="region of interest" description="Disordered" evidence="8">
    <location>
        <begin position="142"/>
        <end position="179"/>
    </location>
</feature>
<proteinExistence type="inferred from homology"/>